<keyword evidence="5" id="KW-1185">Reference proteome</keyword>
<dbReference type="PANTHER" id="PTHR42699:SF1">
    <property type="entry name" value="CYSTATHIONINE GAMMA-SYNTHASE-RELATED"/>
    <property type="match status" value="1"/>
</dbReference>
<reference evidence="4" key="1">
    <citation type="submission" date="2023-06" db="EMBL/GenBank/DDBJ databases">
        <authorList>
            <consortium name="Lawrence Berkeley National Laboratory"/>
            <person name="Ahrendt S."/>
            <person name="Sahu N."/>
            <person name="Indic B."/>
            <person name="Wong-Bajracharya J."/>
            <person name="Merenyi Z."/>
            <person name="Ke H.-M."/>
            <person name="Monk M."/>
            <person name="Kocsube S."/>
            <person name="Drula E."/>
            <person name="Lipzen A."/>
            <person name="Balint B."/>
            <person name="Henrissat B."/>
            <person name="Andreopoulos B."/>
            <person name="Martin F.M."/>
            <person name="Harder C.B."/>
            <person name="Rigling D."/>
            <person name="Ford K.L."/>
            <person name="Foster G.D."/>
            <person name="Pangilinan J."/>
            <person name="Papanicolaou A."/>
            <person name="Barry K."/>
            <person name="LaButti K."/>
            <person name="Viragh M."/>
            <person name="Koriabine M."/>
            <person name="Yan M."/>
            <person name="Riley R."/>
            <person name="Champramary S."/>
            <person name="Plett K.L."/>
            <person name="Tsai I.J."/>
            <person name="Slot J."/>
            <person name="Sipos G."/>
            <person name="Plett J."/>
            <person name="Nagy L.G."/>
            <person name="Grigoriev I.V."/>
        </authorList>
    </citation>
    <scope>NUCLEOTIDE SEQUENCE</scope>
    <source>
        <strain evidence="4">FPL87.14</strain>
    </source>
</reference>
<evidence type="ECO:0000256" key="3">
    <source>
        <dbReference type="RuleBase" id="RU362118"/>
    </source>
</evidence>
<dbReference type="GO" id="GO:0003962">
    <property type="term" value="F:cystathionine gamma-synthase activity"/>
    <property type="evidence" value="ECO:0007669"/>
    <property type="project" value="TreeGrafter"/>
</dbReference>
<dbReference type="InterPro" id="IPR015424">
    <property type="entry name" value="PyrdxlP-dep_Trfase"/>
</dbReference>
<evidence type="ECO:0000256" key="2">
    <source>
        <dbReference type="ARBA" id="ARBA00022898"/>
    </source>
</evidence>
<evidence type="ECO:0000256" key="1">
    <source>
        <dbReference type="ARBA" id="ARBA00001933"/>
    </source>
</evidence>
<dbReference type="PANTHER" id="PTHR42699">
    <property type="match status" value="1"/>
</dbReference>
<protein>
    <submittedName>
        <fullName evidence="4">PLP-dependent transferase</fullName>
    </submittedName>
</protein>
<accession>A0AA39J1P7</accession>
<comment type="cofactor">
    <cofactor evidence="1 3">
        <name>pyridoxal 5'-phosphate</name>
        <dbReference type="ChEBI" id="CHEBI:597326"/>
    </cofactor>
</comment>
<sequence length="512" mass="57394">MNTGASPVTGGDLPLGTAVPPDCPHAILCSIPTWTDLVDYLDRKEWVMKALKTAYPRMVLHTFFKQLNKICSGIHGKEDELAQPRIVSFTLPVKDDATIFLLLPDGIPELFAVLFPSSLLAQVMSFWHCLTVDTSTLTMPLAPGNWRNSDFYKVHRPLESGADAKNAIRRRFSGIIDEGPENIRGVPYVSPDDVYIYSTGMSAIWHAHLMVLHTQSKEIKCAALNLLYSHTCNVLEIWGPGYFINRSIDDLETLLAMEHARGPSQPPISALYFDFPANPLLKYLDVPRFEKARRLIWVPANRRRDASPKVFSGLANVMGGAFLLNSASKHYPAFKAYMDANFEDTYFSEDAVCIEANSRDMKRRVRMINHNAEAIADFFYEDSLKEGSVIKQVLYPKYQTRQQYEASWSKATDKPEYGGLLTLNFISKTAAMAFFDALPCYKTATHGTVMTLALPYAEASFHNELEWALENGVDYASVRFSIGMEDLTSLKDGFKAALTKATVEHLASLEQK</sequence>
<comment type="caution">
    <text evidence="4">The sequence shown here is derived from an EMBL/GenBank/DDBJ whole genome shotgun (WGS) entry which is preliminary data.</text>
</comment>
<keyword evidence="2 3" id="KW-0663">Pyridoxal phosphate</keyword>
<evidence type="ECO:0000313" key="4">
    <source>
        <dbReference type="EMBL" id="KAK0433860.1"/>
    </source>
</evidence>
<dbReference type="AlphaFoldDB" id="A0AA39J1P7"/>
<dbReference type="InterPro" id="IPR000277">
    <property type="entry name" value="Cys/Met-Metab_PyrdxlP-dep_enz"/>
</dbReference>
<gene>
    <name evidence="4" type="ORF">EV421DRAFT_2039939</name>
</gene>
<comment type="similarity">
    <text evidence="3">Belongs to the trans-sulfuration enzymes family.</text>
</comment>
<keyword evidence="4" id="KW-0808">Transferase</keyword>
<dbReference type="SUPFAM" id="SSF53383">
    <property type="entry name" value="PLP-dependent transferases"/>
    <property type="match status" value="1"/>
</dbReference>
<dbReference type="GO" id="GO:0019346">
    <property type="term" value="P:transsulfuration"/>
    <property type="evidence" value="ECO:0007669"/>
    <property type="project" value="InterPro"/>
</dbReference>
<dbReference type="InterPro" id="IPR051750">
    <property type="entry name" value="Trans-sulfuration_enzymes"/>
</dbReference>
<name>A0AA39J1P7_9AGAR</name>
<evidence type="ECO:0000313" key="5">
    <source>
        <dbReference type="Proteomes" id="UP001175226"/>
    </source>
</evidence>
<dbReference type="Gene3D" id="3.90.1150.10">
    <property type="entry name" value="Aspartate Aminotransferase, domain 1"/>
    <property type="match status" value="1"/>
</dbReference>
<dbReference type="GO" id="GO:0030170">
    <property type="term" value="F:pyridoxal phosphate binding"/>
    <property type="evidence" value="ECO:0007669"/>
    <property type="project" value="InterPro"/>
</dbReference>
<organism evidence="4 5">
    <name type="scientific">Armillaria borealis</name>
    <dbReference type="NCBI Taxonomy" id="47425"/>
    <lineage>
        <taxon>Eukaryota</taxon>
        <taxon>Fungi</taxon>
        <taxon>Dikarya</taxon>
        <taxon>Basidiomycota</taxon>
        <taxon>Agaricomycotina</taxon>
        <taxon>Agaricomycetes</taxon>
        <taxon>Agaricomycetidae</taxon>
        <taxon>Agaricales</taxon>
        <taxon>Marasmiineae</taxon>
        <taxon>Physalacriaceae</taxon>
        <taxon>Armillaria</taxon>
    </lineage>
</organism>
<dbReference type="InterPro" id="IPR015422">
    <property type="entry name" value="PyrdxlP-dep_Trfase_small"/>
</dbReference>
<dbReference type="Pfam" id="PF01053">
    <property type="entry name" value="Cys_Met_Meta_PP"/>
    <property type="match status" value="1"/>
</dbReference>
<dbReference type="Proteomes" id="UP001175226">
    <property type="component" value="Unassembled WGS sequence"/>
</dbReference>
<proteinExistence type="inferred from homology"/>
<dbReference type="EMBL" id="JAUEPT010000076">
    <property type="protein sequence ID" value="KAK0433860.1"/>
    <property type="molecule type" value="Genomic_DNA"/>
</dbReference>